<evidence type="ECO:0000313" key="1">
    <source>
        <dbReference type="EMBL" id="EMD34120.1"/>
    </source>
</evidence>
<evidence type="ECO:0000313" key="2">
    <source>
        <dbReference type="Proteomes" id="UP000016930"/>
    </source>
</evidence>
<gene>
    <name evidence="1" type="ORF">CERSUDRAFT_76245</name>
</gene>
<sequence length="327" mass="36926">MFPRRAPEGALSQQQRDYLTWAVGMGTMLPGCVATMEYLDINLFSIKFRGPARVSNIIQWESGRSTYVVMHTTCATIIRHVLGASDDSPESFATLCEIEQILGHPCGGKIAGRFCDVDYKAAGRVDVERFWKVVGPDDGSNDFDWQRFQCSGLSWVIARPDVFPKFTHEVSPMRLAQIGCPKADTCDIITTQPVDILTLLLAYLLNHSLLSLLSTCRLLRHHALTTFQPIARAHTLDLGWAIPLEFEYKCAGPEVAPKLAHPTNSPQHGDWWLYLSHAHKKSSMRARRRIWALAHELRRAYLEKKPCSGYEDIITEKNGIKTRVFQT</sequence>
<dbReference type="EMBL" id="KB445804">
    <property type="protein sequence ID" value="EMD34120.1"/>
    <property type="molecule type" value="Genomic_DNA"/>
</dbReference>
<proteinExistence type="predicted"/>
<reference evidence="1 2" key="1">
    <citation type="journal article" date="2012" name="Proc. Natl. Acad. Sci. U.S.A.">
        <title>Comparative genomics of Ceriporiopsis subvermispora and Phanerochaete chrysosporium provide insight into selective ligninolysis.</title>
        <authorList>
            <person name="Fernandez-Fueyo E."/>
            <person name="Ruiz-Duenas F.J."/>
            <person name="Ferreira P."/>
            <person name="Floudas D."/>
            <person name="Hibbett D.S."/>
            <person name="Canessa P."/>
            <person name="Larrondo L.F."/>
            <person name="James T.Y."/>
            <person name="Seelenfreund D."/>
            <person name="Lobos S."/>
            <person name="Polanco R."/>
            <person name="Tello M."/>
            <person name="Honda Y."/>
            <person name="Watanabe T."/>
            <person name="Watanabe T."/>
            <person name="Ryu J.S."/>
            <person name="Kubicek C.P."/>
            <person name="Schmoll M."/>
            <person name="Gaskell J."/>
            <person name="Hammel K.E."/>
            <person name="St John F.J."/>
            <person name="Vanden Wymelenberg A."/>
            <person name="Sabat G."/>
            <person name="Splinter BonDurant S."/>
            <person name="Syed K."/>
            <person name="Yadav J.S."/>
            <person name="Doddapaneni H."/>
            <person name="Subramanian V."/>
            <person name="Lavin J.L."/>
            <person name="Oguiza J.A."/>
            <person name="Perez G."/>
            <person name="Pisabarro A.G."/>
            <person name="Ramirez L."/>
            <person name="Santoyo F."/>
            <person name="Master E."/>
            <person name="Coutinho P.M."/>
            <person name="Henrissat B."/>
            <person name="Lombard V."/>
            <person name="Magnuson J.K."/>
            <person name="Kuees U."/>
            <person name="Hori C."/>
            <person name="Igarashi K."/>
            <person name="Samejima M."/>
            <person name="Held B.W."/>
            <person name="Barry K.W."/>
            <person name="LaButti K.M."/>
            <person name="Lapidus A."/>
            <person name="Lindquist E.A."/>
            <person name="Lucas S.M."/>
            <person name="Riley R."/>
            <person name="Salamov A.A."/>
            <person name="Hoffmeister D."/>
            <person name="Schwenk D."/>
            <person name="Hadar Y."/>
            <person name="Yarden O."/>
            <person name="de Vries R.P."/>
            <person name="Wiebenga A."/>
            <person name="Stenlid J."/>
            <person name="Eastwood D."/>
            <person name="Grigoriev I.V."/>
            <person name="Berka R.M."/>
            <person name="Blanchette R.A."/>
            <person name="Kersten P."/>
            <person name="Martinez A.T."/>
            <person name="Vicuna R."/>
            <person name="Cullen D."/>
        </authorList>
    </citation>
    <scope>NUCLEOTIDE SEQUENCE [LARGE SCALE GENOMIC DNA]</scope>
    <source>
        <strain evidence="1 2">B</strain>
    </source>
</reference>
<dbReference type="OrthoDB" id="3249754at2759"/>
<dbReference type="Proteomes" id="UP000016930">
    <property type="component" value="Unassembled WGS sequence"/>
</dbReference>
<organism evidence="1 2">
    <name type="scientific">Ceriporiopsis subvermispora (strain B)</name>
    <name type="common">White-rot fungus</name>
    <name type="synonym">Gelatoporia subvermispora</name>
    <dbReference type="NCBI Taxonomy" id="914234"/>
    <lineage>
        <taxon>Eukaryota</taxon>
        <taxon>Fungi</taxon>
        <taxon>Dikarya</taxon>
        <taxon>Basidiomycota</taxon>
        <taxon>Agaricomycotina</taxon>
        <taxon>Agaricomycetes</taxon>
        <taxon>Polyporales</taxon>
        <taxon>Gelatoporiaceae</taxon>
        <taxon>Gelatoporia</taxon>
    </lineage>
</organism>
<protein>
    <recommendedName>
        <fullName evidence="3">F-box domain-containing protein</fullName>
    </recommendedName>
</protein>
<accession>M2QPM1</accession>
<dbReference type="AlphaFoldDB" id="M2QPM1"/>
<keyword evidence="2" id="KW-1185">Reference proteome</keyword>
<evidence type="ECO:0008006" key="3">
    <source>
        <dbReference type="Google" id="ProtNLM"/>
    </source>
</evidence>
<name>M2QPM1_CERS8</name>
<dbReference type="HOGENOM" id="CLU_806789_0_0_1"/>